<evidence type="ECO:0000313" key="2">
    <source>
        <dbReference type="EMBL" id="OMH80860.1"/>
    </source>
</evidence>
<comment type="caution">
    <text evidence="3">The sequence shown here is derived from an EMBL/GenBank/DDBJ whole genome shotgun (WGS) entry which is preliminary data.</text>
</comment>
<dbReference type="EMBL" id="LSSK01001062">
    <property type="protein sequence ID" value="OMH80860.1"/>
    <property type="molecule type" value="Genomic_DNA"/>
</dbReference>
<reference evidence="4" key="1">
    <citation type="submission" date="2017-01" db="EMBL/GenBank/DDBJ databases">
        <authorList>
            <person name="Wang Y."/>
            <person name="White M."/>
            <person name="Kvist S."/>
            <person name="Moncalvo J.-M."/>
        </authorList>
    </citation>
    <scope>NUCLEOTIDE SEQUENCE [LARGE SCALE GENOMIC DNA]</scope>
    <source>
        <strain evidence="4">COL-18-3</strain>
    </source>
</reference>
<organism evidence="3 4">
    <name type="scientific">Zancudomyces culisetae</name>
    <name type="common">Gut fungus</name>
    <name type="synonym">Smittium culisetae</name>
    <dbReference type="NCBI Taxonomy" id="1213189"/>
    <lineage>
        <taxon>Eukaryota</taxon>
        <taxon>Fungi</taxon>
        <taxon>Fungi incertae sedis</taxon>
        <taxon>Zoopagomycota</taxon>
        <taxon>Kickxellomycotina</taxon>
        <taxon>Harpellomycetes</taxon>
        <taxon>Harpellales</taxon>
        <taxon>Legeriomycetaceae</taxon>
        <taxon>Zancudomyces</taxon>
    </lineage>
</organism>
<evidence type="ECO:0000313" key="3">
    <source>
        <dbReference type="EMBL" id="OMH83642.1"/>
    </source>
</evidence>
<evidence type="ECO:0000313" key="4">
    <source>
        <dbReference type="Proteomes" id="UP000188320"/>
    </source>
</evidence>
<dbReference type="AlphaFoldDB" id="A0A1R1PRX2"/>
<evidence type="ECO:0000256" key="1">
    <source>
        <dbReference type="SAM" id="MobiDB-lite"/>
    </source>
</evidence>
<protein>
    <submittedName>
        <fullName evidence="3">Uncharacterized protein</fullName>
    </submittedName>
</protein>
<dbReference type="Proteomes" id="UP000188320">
    <property type="component" value="Unassembled WGS sequence"/>
</dbReference>
<proteinExistence type="predicted"/>
<accession>A0A1R1PRX2</accession>
<sequence>MEVMINSSHYNQQTKSSVSHETDSGVRGNDLGLFHFHQLQEETSSALVHGINNSVATAAAVTTTTTAVTTRTVGISNQEVGVAKNELVNVFINTVFSHDEAEGHREEWWYAT</sequence>
<gene>
    <name evidence="3" type="ORF">AX774_g2847</name>
    <name evidence="2" type="ORF">AX774_g5700</name>
</gene>
<dbReference type="EMBL" id="LSSK01000343">
    <property type="protein sequence ID" value="OMH83642.1"/>
    <property type="molecule type" value="Genomic_DNA"/>
</dbReference>
<feature type="compositionally biased region" description="Polar residues" evidence="1">
    <location>
        <begin position="1"/>
        <end position="17"/>
    </location>
</feature>
<name>A0A1R1PRX2_ZANCU</name>
<feature type="region of interest" description="Disordered" evidence="1">
    <location>
        <begin position="1"/>
        <end position="24"/>
    </location>
</feature>
<reference evidence="3" key="2">
    <citation type="submission" date="2017-01" db="EMBL/GenBank/DDBJ databases">
        <authorList>
            <person name="Mah S.A."/>
            <person name="Swanson W.J."/>
            <person name="Moy G.W."/>
            <person name="Vacquier V.D."/>
        </authorList>
    </citation>
    <scope>NUCLEOTIDE SEQUENCE [LARGE SCALE GENOMIC DNA]</scope>
    <source>
        <strain evidence="3">COL-18-3</strain>
    </source>
</reference>
<keyword evidence="4" id="KW-1185">Reference proteome</keyword>